<name>A0ABR4I3N2_9EURO</name>
<organism evidence="8 9">
    <name type="scientific">Aspergillus cavernicola</name>
    <dbReference type="NCBI Taxonomy" id="176166"/>
    <lineage>
        <taxon>Eukaryota</taxon>
        <taxon>Fungi</taxon>
        <taxon>Dikarya</taxon>
        <taxon>Ascomycota</taxon>
        <taxon>Pezizomycotina</taxon>
        <taxon>Eurotiomycetes</taxon>
        <taxon>Eurotiomycetidae</taxon>
        <taxon>Eurotiales</taxon>
        <taxon>Aspergillaceae</taxon>
        <taxon>Aspergillus</taxon>
        <taxon>Aspergillus subgen. Nidulantes</taxon>
    </lineage>
</organism>
<evidence type="ECO:0000256" key="5">
    <source>
        <dbReference type="ARBA" id="ARBA00023065"/>
    </source>
</evidence>
<keyword evidence="5" id="KW-0406">Ion transport</keyword>
<dbReference type="PANTHER" id="PTHR31064:SF37">
    <property type="entry name" value="TRANSPORTER, PUTATIVE (EUROFUNG)-RELATED"/>
    <property type="match status" value="1"/>
</dbReference>
<reference evidence="8 9" key="1">
    <citation type="submission" date="2024-07" db="EMBL/GenBank/DDBJ databases">
        <title>Section-level genome sequencing and comparative genomics of Aspergillus sections Usti and Cavernicolus.</title>
        <authorList>
            <consortium name="Lawrence Berkeley National Laboratory"/>
            <person name="Nybo J.L."/>
            <person name="Vesth T.C."/>
            <person name="Theobald S."/>
            <person name="Frisvad J.C."/>
            <person name="Larsen T.O."/>
            <person name="Kjaerboelling I."/>
            <person name="Rothschild-Mancinelli K."/>
            <person name="Lyhne E.K."/>
            <person name="Kogle M.E."/>
            <person name="Barry K."/>
            <person name="Clum A."/>
            <person name="Na H."/>
            <person name="Ledsgaard L."/>
            <person name="Lin J."/>
            <person name="Lipzen A."/>
            <person name="Kuo A."/>
            <person name="Riley R."/>
            <person name="Mondo S."/>
            <person name="LaButti K."/>
            <person name="Haridas S."/>
            <person name="Pangalinan J."/>
            <person name="Salamov A.A."/>
            <person name="Simmons B.A."/>
            <person name="Magnuson J.K."/>
            <person name="Chen J."/>
            <person name="Drula E."/>
            <person name="Henrissat B."/>
            <person name="Wiebenga A."/>
            <person name="Lubbers R.J."/>
            <person name="Gomes A.C."/>
            <person name="Makela M.R."/>
            <person name="Stajich J."/>
            <person name="Grigoriev I.V."/>
            <person name="Mortensen U.H."/>
            <person name="De vries R.P."/>
            <person name="Baker S.E."/>
            <person name="Andersen M.R."/>
        </authorList>
    </citation>
    <scope>NUCLEOTIDE SEQUENCE [LARGE SCALE GENOMIC DNA]</scope>
    <source>
        <strain evidence="8 9">CBS 600.67</strain>
    </source>
</reference>
<proteinExistence type="predicted"/>
<feature type="transmembrane region" description="Helical" evidence="7">
    <location>
        <begin position="255"/>
        <end position="278"/>
    </location>
</feature>
<comment type="subcellular location">
    <subcellularLocation>
        <location evidence="1">Membrane</location>
        <topology evidence="1">Multi-pass membrane protein</topology>
    </subcellularLocation>
</comment>
<feature type="transmembrane region" description="Helical" evidence="7">
    <location>
        <begin position="84"/>
        <end position="105"/>
    </location>
</feature>
<feature type="transmembrane region" description="Helical" evidence="7">
    <location>
        <begin position="538"/>
        <end position="556"/>
    </location>
</feature>
<protein>
    <submittedName>
        <fullName evidence="8">Cation transport protein-domain-containing protein</fullName>
    </submittedName>
</protein>
<keyword evidence="4 7" id="KW-1133">Transmembrane helix</keyword>
<evidence type="ECO:0000256" key="3">
    <source>
        <dbReference type="ARBA" id="ARBA00022692"/>
    </source>
</evidence>
<dbReference type="Pfam" id="PF02386">
    <property type="entry name" value="TrkH"/>
    <property type="match status" value="1"/>
</dbReference>
<dbReference type="PIRSF" id="PIRSF002450">
    <property type="entry name" value="K+_transpter_TRK"/>
    <property type="match status" value="1"/>
</dbReference>
<gene>
    <name evidence="8" type="ORF">BDW59DRAFT_149552</name>
</gene>
<keyword evidence="3 7" id="KW-0812">Transmembrane</keyword>
<dbReference type="InterPro" id="IPR003445">
    <property type="entry name" value="Cat_transpt"/>
</dbReference>
<evidence type="ECO:0000256" key="1">
    <source>
        <dbReference type="ARBA" id="ARBA00004141"/>
    </source>
</evidence>
<sequence length="651" mass="72951">MTPWRLRRITSSSIAALLPPFNFLTLHYAYFIIVSLISSRVFWGVSNPPRSVSYTDSLFMCVSAITGAGLNSVEASTLSTFQQVTMFVLLLLGHAILISITVLHVRKRAFRHKFNGISNALARRSAHGVAHADFPLEEGNHTKGYPTTRAAPVGSAVRSTIGAHTQNANTDQDIVHGRLESPSHDVDAPLNTKSQNDEARDSCHSLNQAQLLPSIGIWRGTQKYFESKGLISRNSQFHGLTLEERERLQGVEYKAVSFLSVIVPLYWLSFLCFGIIGMGTWLEINKPQIPRENGLSPFWTGAFFAVSAFVNSGMGILDANMTALQTDAYPVITMGLLILAGNTLYPCFLRFMVWSVRGMIPDLPAWKTWRITLDFILDHPRRVYTNLFPARHTWYLLATVIIFNGIDWAGFEVLAIGNKEIEELPTAYRILDGLFQALAVRAGGFSVVNIADLRQGLLVLYVLMMYVSPFPVLVTMRHTNVYEERSLGIYAEDELLKEYNENPENPLTCLMRRHLLTNEGTRRHFLREQLKDQLSHDLWWIALAVFFISIIESSNYTKDPVGYSTFNILFEVISAYGCVGISTGYPGRNLSFCGVWHALSKLILAAVALRGRHRGLPVAIDKAIMLPSESHAWAEEEDAAVRREQSRAVPV</sequence>
<dbReference type="InterPro" id="IPR015958">
    <property type="entry name" value="Trk1_fungi"/>
</dbReference>
<keyword evidence="9" id="KW-1185">Reference proteome</keyword>
<accession>A0ABR4I3N2</accession>
<dbReference type="InterPro" id="IPR051143">
    <property type="entry name" value="TrkH_K-transport"/>
</dbReference>
<evidence type="ECO:0000256" key="6">
    <source>
        <dbReference type="ARBA" id="ARBA00023136"/>
    </source>
</evidence>
<evidence type="ECO:0000256" key="7">
    <source>
        <dbReference type="SAM" id="Phobius"/>
    </source>
</evidence>
<dbReference type="EMBL" id="JBFXLS010000058">
    <property type="protein sequence ID" value="KAL2822367.1"/>
    <property type="molecule type" value="Genomic_DNA"/>
</dbReference>
<feature type="transmembrane region" description="Helical" evidence="7">
    <location>
        <begin position="329"/>
        <end position="353"/>
    </location>
</feature>
<comment type="caution">
    <text evidence="8">The sequence shown here is derived from an EMBL/GenBank/DDBJ whole genome shotgun (WGS) entry which is preliminary data.</text>
</comment>
<feature type="transmembrane region" description="Helical" evidence="7">
    <location>
        <begin position="21"/>
        <end position="43"/>
    </location>
</feature>
<keyword evidence="2" id="KW-0813">Transport</keyword>
<evidence type="ECO:0000256" key="4">
    <source>
        <dbReference type="ARBA" id="ARBA00022989"/>
    </source>
</evidence>
<dbReference type="PANTHER" id="PTHR31064">
    <property type="entry name" value="POTASSIUM TRANSPORT PROTEIN DDB_G0292412-RELATED"/>
    <property type="match status" value="1"/>
</dbReference>
<evidence type="ECO:0000313" key="8">
    <source>
        <dbReference type="EMBL" id="KAL2822367.1"/>
    </source>
</evidence>
<keyword evidence="6 7" id="KW-0472">Membrane</keyword>
<evidence type="ECO:0000256" key="2">
    <source>
        <dbReference type="ARBA" id="ARBA00022448"/>
    </source>
</evidence>
<feature type="transmembrane region" description="Helical" evidence="7">
    <location>
        <begin position="394"/>
        <end position="418"/>
    </location>
</feature>
<evidence type="ECO:0000313" key="9">
    <source>
        <dbReference type="Proteomes" id="UP001610335"/>
    </source>
</evidence>
<feature type="transmembrane region" description="Helical" evidence="7">
    <location>
        <begin position="457"/>
        <end position="476"/>
    </location>
</feature>
<dbReference type="Proteomes" id="UP001610335">
    <property type="component" value="Unassembled WGS sequence"/>
</dbReference>
<feature type="transmembrane region" description="Helical" evidence="7">
    <location>
        <begin position="298"/>
        <end position="317"/>
    </location>
</feature>